<dbReference type="SUPFAM" id="SSF52980">
    <property type="entry name" value="Restriction endonuclease-like"/>
    <property type="match status" value="1"/>
</dbReference>
<sequence length="283" mass="33088">MAKHRGLFTDKTIERRIKEGRGFGERDKYLPWITIRDLSSLGRCSEISGWKTNSRVHQLLSDLETKYFYILEFTSEITDIREQFPLLDEDKSISETLQIAESIGVKYPTIPKIGTKNVQTTDFLITLNINGKTELKARTIKYSKDLSDRRVIEKFEIERIFWTNRGIDWKIVTEKDIDSAFSFNVEFIHNAYFLRGSNFDFEKIIYVEDALRKDLLSEPKNLSKLTEVIDMKLGLIPGDSLFCIKYLIANKYWLIDMLKPINTDKIFVVKEFKNLTTNKEVAI</sequence>
<feature type="domain" description="TnsA endonuclease N-terminal" evidence="2">
    <location>
        <begin position="75"/>
        <end position="174"/>
    </location>
</feature>
<dbReference type="InterPro" id="IPR014833">
    <property type="entry name" value="TnsA_N"/>
</dbReference>
<keyword evidence="3" id="KW-0255">Endonuclease</keyword>
<name>A0ABW8T7G2_9CLOT</name>
<comment type="caution">
    <text evidence="3">The sequence shown here is derived from an EMBL/GenBank/DDBJ whole genome shotgun (WGS) entry which is preliminary data.</text>
</comment>
<feature type="domain" description="TnsA endonuclease C-terminal" evidence="1">
    <location>
        <begin position="176"/>
        <end position="257"/>
    </location>
</feature>
<evidence type="ECO:0000259" key="1">
    <source>
        <dbReference type="Pfam" id="PF08721"/>
    </source>
</evidence>
<keyword evidence="3" id="KW-0378">Hydrolase</keyword>
<dbReference type="InterPro" id="IPR011856">
    <property type="entry name" value="tRNA_endonuc-like_dom_sf"/>
</dbReference>
<dbReference type="InterPro" id="IPR036388">
    <property type="entry name" value="WH-like_DNA-bd_sf"/>
</dbReference>
<keyword evidence="4" id="KW-1185">Reference proteome</keyword>
<organism evidence="3 4">
    <name type="scientific">Candidatus Clostridium stratigraminis</name>
    <dbReference type="NCBI Taxonomy" id="3381661"/>
    <lineage>
        <taxon>Bacteria</taxon>
        <taxon>Bacillati</taxon>
        <taxon>Bacillota</taxon>
        <taxon>Clostridia</taxon>
        <taxon>Eubacteriales</taxon>
        <taxon>Clostridiaceae</taxon>
        <taxon>Clostridium</taxon>
    </lineage>
</organism>
<evidence type="ECO:0000313" key="3">
    <source>
        <dbReference type="EMBL" id="MFL0248428.1"/>
    </source>
</evidence>
<dbReference type="RefSeq" id="WP_406770858.1">
    <property type="nucleotide sequence ID" value="NZ_JBJHZZ010000017.1"/>
</dbReference>
<dbReference type="Pfam" id="PF08721">
    <property type="entry name" value="Tn7_Tnp_TnsA_C"/>
    <property type="match status" value="1"/>
</dbReference>
<dbReference type="InterPro" id="IPR011335">
    <property type="entry name" value="Restrct_endonuc-II-like"/>
</dbReference>
<evidence type="ECO:0000313" key="4">
    <source>
        <dbReference type="Proteomes" id="UP001623591"/>
    </source>
</evidence>
<proteinExistence type="predicted"/>
<dbReference type="Proteomes" id="UP001623591">
    <property type="component" value="Unassembled WGS sequence"/>
</dbReference>
<dbReference type="Gene3D" id="1.10.10.10">
    <property type="entry name" value="Winged helix-like DNA-binding domain superfamily/Winged helix DNA-binding domain"/>
    <property type="match status" value="1"/>
</dbReference>
<dbReference type="Pfam" id="PF08722">
    <property type="entry name" value="Tn7_TnsA-like_N"/>
    <property type="match status" value="1"/>
</dbReference>
<protein>
    <submittedName>
        <fullName evidence="3">TnsA endonuclease N-terminal domain-containing protein</fullName>
    </submittedName>
</protein>
<dbReference type="CDD" id="cd22362">
    <property type="entry name" value="TnsA_endonuclease-like"/>
    <property type="match status" value="1"/>
</dbReference>
<keyword evidence="3" id="KW-0540">Nuclease</keyword>
<gene>
    <name evidence="3" type="ORF">ACJDUG_15880</name>
</gene>
<dbReference type="GO" id="GO:0004519">
    <property type="term" value="F:endonuclease activity"/>
    <property type="evidence" value="ECO:0007669"/>
    <property type="project" value="UniProtKB-KW"/>
</dbReference>
<reference evidence="3 4" key="1">
    <citation type="submission" date="2024-11" db="EMBL/GenBank/DDBJ databases">
        <authorList>
            <person name="Heng Y.C."/>
            <person name="Lim A.C.H."/>
            <person name="Lee J.K.Y."/>
            <person name="Kittelmann S."/>
        </authorList>
    </citation>
    <scope>NUCLEOTIDE SEQUENCE [LARGE SCALE GENOMIC DNA]</scope>
    <source>
        <strain evidence="3 4">WILCCON 0185</strain>
    </source>
</reference>
<dbReference type="InterPro" id="IPR014832">
    <property type="entry name" value="TnsA_C"/>
</dbReference>
<dbReference type="Gene3D" id="3.40.1350.10">
    <property type="match status" value="1"/>
</dbReference>
<evidence type="ECO:0000259" key="2">
    <source>
        <dbReference type="Pfam" id="PF08722"/>
    </source>
</evidence>
<accession>A0ABW8T7G2</accession>
<dbReference type="EMBL" id="JBJHZZ010000017">
    <property type="protein sequence ID" value="MFL0248428.1"/>
    <property type="molecule type" value="Genomic_DNA"/>
</dbReference>